<proteinExistence type="predicted"/>
<keyword evidence="2" id="KW-0812">Transmembrane</keyword>
<accession>A0ABR9RWT4</accession>
<protein>
    <submittedName>
        <fullName evidence="4">DUF4258 domain-containing protein</fullName>
    </submittedName>
</protein>
<evidence type="ECO:0000259" key="3">
    <source>
        <dbReference type="SMART" id="SM00322"/>
    </source>
</evidence>
<dbReference type="Pfam" id="PF00013">
    <property type="entry name" value="KH_1"/>
    <property type="match status" value="1"/>
</dbReference>
<keyword evidence="5" id="KW-1185">Reference proteome</keyword>
<feature type="transmembrane region" description="Helical" evidence="2">
    <location>
        <begin position="6"/>
        <end position="24"/>
    </location>
</feature>
<dbReference type="CDD" id="cd02393">
    <property type="entry name" value="KH-I_PNPase"/>
    <property type="match status" value="1"/>
</dbReference>
<comment type="caution">
    <text evidence="4">The sequence shown here is derived from an EMBL/GenBank/DDBJ whole genome shotgun (WGS) entry which is preliminary data.</text>
</comment>
<keyword evidence="1" id="KW-0694">RNA-binding</keyword>
<sequence length="185" mass="20556">MSTSTVALVLAALAALTVGVVVLLRRRPRDAHTTRPAGLPPATRLCYTRHLRERMAQRGVSSTEVEQTLSSPDRLEHDVTQQSMRFEKDFPEKVLKVWVAREPGAAWPPADAVVKSTAWAFTTTLEVRPDSVGRLIGRRGATIQSIRQATGARIWVKDNVVHVRADDGRSFHQAKERVLEVTRCA</sequence>
<dbReference type="EMBL" id="JADCSA010000024">
    <property type="protein sequence ID" value="MBE7326034.1"/>
    <property type="molecule type" value="Genomic_DNA"/>
</dbReference>
<gene>
    <name evidence="4" type="ORF">IEQ44_15395</name>
</gene>
<evidence type="ECO:0000313" key="5">
    <source>
        <dbReference type="Proteomes" id="UP000756387"/>
    </source>
</evidence>
<keyword evidence="2" id="KW-0472">Membrane</keyword>
<organism evidence="4 5">
    <name type="scientific">Nocardioides malaquae</name>
    <dbReference type="NCBI Taxonomy" id="2773426"/>
    <lineage>
        <taxon>Bacteria</taxon>
        <taxon>Bacillati</taxon>
        <taxon>Actinomycetota</taxon>
        <taxon>Actinomycetes</taxon>
        <taxon>Propionibacteriales</taxon>
        <taxon>Nocardioidaceae</taxon>
        <taxon>Nocardioides</taxon>
    </lineage>
</organism>
<dbReference type="SMART" id="SM00322">
    <property type="entry name" value="KH"/>
    <property type="match status" value="1"/>
</dbReference>
<dbReference type="PROSITE" id="PS50084">
    <property type="entry name" value="KH_TYPE_1"/>
    <property type="match status" value="1"/>
</dbReference>
<evidence type="ECO:0000313" key="4">
    <source>
        <dbReference type="EMBL" id="MBE7326034.1"/>
    </source>
</evidence>
<dbReference type="Pfam" id="PF14076">
    <property type="entry name" value="DUF4258"/>
    <property type="match status" value="1"/>
</dbReference>
<keyword evidence="2" id="KW-1133">Transmembrane helix</keyword>
<feature type="domain" description="K Homology" evidence="3">
    <location>
        <begin position="119"/>
        <end position="183"/>
    </location>
</feature>
<dbReference type="RefSeq" id="WP_193639366.1">
    <property type="nucleotide sequence ID" value="NZ_JADCSA010000024.1"/>
</dbReference>
<reference evidence="4 5" key="1">
    <citation type="submission" date="2020-10" db="EMBL/GenBank/DDBJ databases">
        <title>Nocardioides sp. isolated from sludge.</title>
        <authorList>
            <person name="Zhang X."/>
        </authorList>
    </citation>
    <scope>NUCLEOTIDE SEQUENCE [LARGE SCALE GENOMIC DNA]</scope>
    <source>
        <strain evidence="4 5">Y6</strain>
    </source>
</reference>
<dbReference type="Gene3D" id="3.30.1370.10">
    <property type="entry name" value="K Homology domain, type 1"/>
    <property type="match status" value="1"/>
</dbReference>
<name>A0ABR9RWT4_9ACTN</name>
<evidence type="ECO:0000256" key="2">
    <source>
        <dbReference type="SAM" id="Phobius"/>
    </source>
</evidence>
<dbReference type="InterPro" id="IPR036612">
    <property type="entry name" value="KH_dom_type_1_sf"/>
</dbReference>
<dbReference type="InterPro" id="IPR004087">
    <property type="entry name" value="KH_dom"/>
</dbReference>
<evidence type="ECO:0000256" key="1">
    <source>
        <dbReference type="PROSITE-ProRule" id="PRU00117"/>
    </source>
</evidence>
<dbReference type="InterPro" id="IPR004088">
    <property type="entry name" value="KH_dom_type_1"/>
</dbReference>
<dbReference type="Proteomes" id="UP000756387">
    <property type="component" value="Unassembled WGS sequence"/>
</dbReference>
<dbReference type="SUPFAM" id="SSF54791">
    <property type="entry name" value="Eukaryotic type KH-domain (KH-domain type I)"/>
    <property type="match status" value="1"/>
</dbReference>
<dbReference type="InterPro" id="IPR025354">
    <property type="entry name" value="DUF4258"/>
</dbReference>